<evidence type="ECO:0000313" key="1">
    <source>
        <dbReference type="EMBL" id="MDZ5759477.1"/>
    </source>
</evidence>
<evidence type="ECO:0000313" key="2">
    <source>
        <dbReference type="Proteomes" id="UP001290462"/>
    </source>
</evidence>
<gene>
    <name evidence="1" type="ORF">RAK27_12510</name>
</gene>
<accession>A0AAW9K6W2</accession>
<organism evidence="1 2">
    <name type="scientific">Carnobacterium maltaromaticum</name>
    <name type="common">Carnobacterium piscicola</name>
    <dbReference type="NCBI Taxonomy" id="2751"/>
    <lineage>
        <taxon>Bacteria</taxon>
        <taxon>Bacillati</taxon>
        <taxon>Bacillota</taxon>
        <taxon>Bacilli</taxon>
        <taxon>Lactobacillales</taxon>
        <taxon>Carnobacteriaceae</taxon>
        <taxon>Carnobacterium</taxon>
    </lineage>
</organism>
<sequence>MLINQQKKLVIVFLYLYNDKGAEFGDEFALEFSKEFSGEETRGCDTPGRFVTGVCDRDFRGAMSNFQK</sequence>
<protein>
    <submittedName>
        <fullName evidence="1">Uncharacterized protein</fullName>
    </submittedName>
</protein>
<name>A0AAW9K6W2_CARML</name>
<proteinExistence type="predicted"/>
<dbReference type="EMBL" id="JAVBVO010000003">
    <property type="protein sequence ID" value="MDZ5759477.1"/>
    <property type="molecule type" value="Genomic_DNA"/>
</dbReference>
<dbReference type="Proteomes" id="UP001290462">
    <property type="component" value="Unassembled WGS sequence"/>
</dbReference>
<dbReference type="AlphaFoldDB" id="A0AAW9K6W2"/>
<dbReference type="RefSeq" id="WP_057001695.1">
    <property type="nucleotide sequence ID" value="NZ_CP185245.1"/>
</dbReference>
<reference evidence="1" key="1">
    <citation type="submission" date="2023-08" db="EMBL/GenBank/DDBJ databases">
        <title>Genomic characterization of piscicolin 126 produced by Carnobacterium maltaromaticum CM22 strain isolated from salmon (Salmo salar).</title>
        <authorList>
            <person name="Gonzalez-Gragera E."/>
            <person name="Garcia-Lopez J.D."/>
            <person name="Teso-Perez C."/>
            <person name="Gimenez-Hernandez I."/>
            <person name="Peralta-Sanchez J.M."/>
            <person name="Valdivia E."/>
            <person name="Montalban-Lopez M."/>
            <person name="Martin-Platero A.M."/>
            <person name="Banos A."/>
            <person name="Martinez-Bueno M."/>
        </authorList>
    </citation>
    <scope>NUCLEOTIDE SEQUENCE</scope>
    <source>
        <strain evidence="1">CM22</strain>
    </source>
</reference>
<comment type="caution">
    <text evidence="1">The sequence shown here is derived from an EMBL/GenBank/DDBJ whole genome shotgun (WGS) entry which is preliminary data.</text>
</comment>